<dbReference type="EMBL" id="JOTN01000002">
    <property type="protein sequence ID" value="KEK20782.1"/>
    <property type="molecule type" value="Genomic_DNA"/>
</dbReference>
<dbReference type="Pfam" id="PF11588">
    <property type="entry name" value="DUF3243"/>
    <property type="match status" value="1"/>
</dbReference>
<protein>
    <recommendedName>
        <fullName evidence="3">DUF3243 domain-containing protein</fullName>
    </recommendedName>
</protein>
<gene>
    <name evidence="1" type="ORF">BAMA_08290</name>
</gene>
<dbReference type="InterPro" id="IPR021637">
    <property type="entry name" value="DUF3243"/>
</dbReference>
<evidence type="ECO:0000313" key="2">
    <source>
        <dbReference type="Proteomes" id="UP000027822"/>
    </source>
</evidence>
<dbReference type="InterPro" id="IPR038292">
    <property type="entry name" value="YmfJ/YflH_sf"/>
</dbReference>
<dbReference type="STRING" id="574376.BAMA_08290"/>
<proteinExistence type="predicted"/>
<dbReference type="eggNOG" id="ENOG50330BT">
    <property type="taxonomic scope" value="Bacteria"/>
</dbReference>
<dbReference type="OrthoDB" id="2382009at2"/>
<comment type="caution">
    <text evidence="1">The sequence shown here is derived from an EMBL/GenBank/DDBJ whole genome shotgun (WGS) entry which is preliminary data.</text>
</comment>
<dbReference type="RefSeq" id="WP_034635670.1">
    <property type="nucleotide sequence ID" value="NZ_CBCSJC010000001.1"/>
</dbReference>
<evidence type="ECO:0008006" key="3">
    <source>
        <dbReference type="Google" id="ProtNLM"/>
    </source>
</evidence>
<dbReference type="Proteomes" id="UP000027822">
    <property type="component" value="Unassembled WGS sequence"/>
</dbReference>
<reference evidence="1 2" key="1">
    <citation type="submission" date="2014-06" db="EMBL/GenBank/DDBJ databases">
        <title>Draft genome sequence of Bacillus manliponensis JCM 15802 (MCCC 1A00708).</title>
        <authorList>
            <person name="Lai Q."/>
            <person name="Liu Y."/>
            <person name="Shao Z."/>
        </authorList>
    </citation>
    <scope>NUCLEOTIDE SEQUENCE [LARGE SCALE GENOMIC DNA]</scope>
    <source>
        <strain evidence="1 2">JCM 15802</strain>
    </source>
</reference>
<sequence>MSVLDNFDQWKGFLGERLEQAQGKGLDGAAVSEMAFRIGDYLANEVEAHNDQEKLLAELWKTADEQEKHIIANLMIKFVQNK</sequence>
<evidence type="ECO:0000313" key="1">
    <source>
        <dbReference type="EMBL" id="KEK20782.1"/>
    </source>
</evidence>
<dbReference type="PIRSF" id="PIRSF004764">
    <property type="entry name" value="YmfJ"/>
    <property type="match status" value="1"/>
</dbReference>
<dbReference type="AlphaFoldDB" id="A0A073K2U9"/>
<organism evidence="1 2">
    <name type="scientific">Bacillus manliponensis</name>
    <dbReference type="NCBI Taxonomy" id="574376"/>
    <lineage>
        <taxon>Bacteria</taxon>
        <taxon>Bacillati</taxon>
        <taxon>Bacillota</taxon>
        <taxon>Bacilli</taxon>
        <taxon>Bacillales</taxon>
        <taxon>Bacillaceae</taxon>
        <taxon>Bacillus</taxon>
        <taxon>Bacillus cereus group</taxon>
    </lineage>
</organism>
<accession>A0A073K2U9</accession>
<name>A0A073K2U9_9BACI</name>
<dbReference type="InterPro" id="IPR024702">
    <property type="entry name" value="Uncharacterised_YmfJ"/>
</dbReference>
<keyword evidence="2" id="KW-1185">Reference proteome</keyword>
<dbReference type="Gene3D" id="1.10.760.20">
    <property type="entry name" value="Protein of unknown function DUF3243"/>
    <property type="match status" value="1"/>
</dbReference>